<feature type="transmembrane region" description="Helical" evidence="1">
    <location>
        <begin position="22"/>
        <end position="46"/>
    </location>
</feature>
<feature type="transmembrane region" description="Helical" evidence="1">
    <location>
        <begin position="137"/>
        <end position="154"/>
    </location>
</feature>
<proteinExistence type="predicted"/>
<dbReference type="PANTHER" id="PTHR23021:SF11">
    <property type="entry name" value="SERPENTINE RECEPTOR, CLASS T"/>
    <property type="match status" value="1"/>
</dbReference>
<keyword evidence="3" id="KW-1185">Reference proteome</keyword>
<organism evidence="2">
    <name type="scientific">Strongyloides ratti</name>
    <name type="common">Parasitic roundworm</name>
    <dbReference type="NCBI Taxonomy" id="34506"/>
    <lineage>
        <taxon>Eukaryota</taxon>
        <taxon>Metazoa</taxon>
        <taxon>Ecdysozoa</taxon>
        <taxon>Nematoda</taxon>
        <taxon>Chromadorea</taxon>
        <taxon>Rhabditida</taxon>
        <taxon>Tylenchina</taxon>
        <taxon>Panagrolaimomorpha</taxon>
        <taxon>Strongyloidoidea</taxon>
        <taxon>Strongyloididae</taxon>
        <taxon>Strongyloides</taxon>
    </lineage>
</organism>
<reference evidence="2" key="1">
    <citation type="submission" date="2014-09" db="EMBL/GenBank/DDBJ databases">
        <authorList>
            <person name="Aslett A.Martin."/>
        </authorList>
    </citation>
    <scope>NUCLEOTIDE SEQUENCE</scope>
    <source>
        <strain evidence="2">ED321 Heterogonic</strain>
    </source>
</reference>
<dbReference type="WBParaSite" id="SRAE_X000197650.1">
    <property type="protein sequence ID" value="SRAE_X000197650.1"/>
    <property type="gene ID" value="WBGene00267553"/>
</dbReference>
<dbReference type="InterPro" id="IPR019425">
    <property type="entry name" value="7TM_GPCR_serpentine_rcpt_Srt"/>
</dbReference>
<accession>A0A090KWM0</accession>
<feature type="transmembrane region" description="Helical" evidence="1">
    <location>
        <begin position="263"/>
        <end position="286"/>
    </location>
</feature>
<reference evidence="4" key="3">
    <citation type="submission" date="2020-12" db="UniProtKB">
        <authorList>
            <consortium name="WormBaseParasite"/>
        </authorList>
    </citation>
    <scope>IDENTIFICATION</scope>
</reference>
<evidence type="ECO:0000313" key="3">
    <source>
        <dbReference type="Proteomes" id="UP000035682"/>
    </source>
</evidence>
<dbReference type="PANTHER" id="PTHR23021">
    <property type="entry name" value="SERPENTINE RECEPTOR, CLASS T"/>
    <property type="match status" value="1"/>
</dbReference>
<feature type="non-terminal residue" evidence="2">
    <location>
        <position position="1"/>
    </location>
</feature>
<feature type="transmembrane region" description="Helical" evidence="1">
    <location>
        <begin position="197"/>
        <end position="216"/>
    </location>
</feature>
<evidence type="ECO:0000313" key="2">
    <source>
        <dbReference type="EMBL" id="CEF60237.1"/>
    </source>
</evidence>
<sequence length="346" mass="40483">TYYIYLFGHINAANLLKENISYIEYIHCILSTILLLFYIPCVYVIIKKKLILYSCYKIILFLCFIDILALIYGLCCSIFSILKISYCLAPKIHLFIGASTITLWAGSCCTAMTLVINRLIDAFNQRVHAFLFDGNKTYFWLLIPITYMVFFFFFNSSSILSIKHHVFFFDPFVDYLSHNNTIDYNQLAGPALIINNLYFLIILIILNIIYIIKLYFKTKSYGMDKNTSKLLKKVKFQVLSICFITYFTALLYISIQYLNVPEFIVFLTQFSYLFCHGSSGVIYLFFNYSIKEYFFKVIKKKKSNILEKVSKIKTVTHVTKFVSCKITFNGKIFFLTIVKIKLKFNS</sequence>
<keyword evidence="1" id="KW-0472">Membrane</keyword>
<dbReference type="SUPFAM" id="SSF81321">
    <property type="entry name" value="Family A G protein-coupled receptor-like"/>
    <property type="match status" value="1"/>
</dbReference>
<feature type="transmembrane region" description="Helical" evidence="1">
    <location>
        <begin position="236"/>
        <end position="257"/>
    </location>
</feature>
<dbReference type="EMBL" id="LN609397">
    <property type="protein sequence ID" value="CEF60237.1"/>
    <property type="molecule type" value="Genomic_DNA"/>
</dbReference>
<evidence type="ECO:0000256" key="1">
    <source>
        <dbReference type="SAM" id="Phobius"/>
    </source>
</evidence>
<dbReference type="GeneID" id="36385047"/>
<name>A0A090KWM0_STRRB</name>
<dbReference type="OrthoDB" id="5873245at2759"/>
<reference evidence="3" key="2">
    <citation type="submission" date="2014-09" db="EMBL/GenBank/DDBJ databases">
        <authorList>
            <person name="Martin A.A."/>
        </authorList>
    </citation>
    <scope>NUCLEOTIDE SEQUENCE</scope>
    <source>
        <strain evidence="3">ED321</strain>
    </source>
</reference>
<dbReference type="Pfam" id="PF10321">
    <property type="entry name" value="7TM_GPCR_Srt"/>
    <property type="match status" value="1"/>
</dbReference>
<keyword evidence="1" id="KW-1133">Transmembrane helix</keyword>
<dbReference type="OMA" id="EGNRTYF"/>
<keyword evidence="2" id="KW-0675">Receptor</keyword>
<dbReference type="CTD" id="36385047"/>
<gene>
    <name evidence="2 4 5" type="ORF">SRAE_X000197650</name>
</gene>
<evidence type="ECO:0000313" key="4">
    <source>
        <dbReference type="WBParaSite" id="SRAE_X000197650.1"/>
    </source>
</evidence>
<keyword evidence="1" id="KW-0812">Transmembrane</keyword>
<dbReference type="Proteomes" id="UP000035682">
    <property type="component" value="Unplaced"/>
</dbReference>
<feature type="transmembrane region" description="Helical" evidence="1">
    <location>
        <begin position="58"/>
        <end position="82"/>
    </location>
</feature>
<dbReference type="RefSeq" id="XP_024499446.1">
    <property type="nucleotide sequence ID" value="XM_024655017.1"/>
</dbReference>
<dbReference type="AlphaFoldDB" id="A0A090KWM0"/>
<protein>
    <submittedName>
        <fullName evidence="2 4">7TM GPCR, serpentine receptor class t (Srt) family-containing protein</fullName>
    </submittedName>
</protein>
<dbReference type="WormBase" id="SRAE_X000197650">
    <property type="protein sequence ID" value="SRP05237"/>
    <property type="gene ID" value="WBGene00267553"/>
</dbReference>
<evidence type="ECO:0000313" key="5">
    <source>
        <dbReference type="WormBase" id="SRAE_X000197650"/>
    </source>
</evidence>
<feature type="transmembrane region" description="Helical" evidence="1">
    <location>
        <begin position="94"/>
        <end position="116"/>
    </location>
</feature>